<feature type="compositionally biased region" description="Acidic residues" evidence="1">
    <location>
        <begin position="89"/>
        <end position="109"/>
    </location>
</feature>
<feature type="compositionally biased region" description="Basic and acidic residues" evidence="1">
    <location>
        <begin position="72"/>
        <end position="88"/>
    </location>
</feature>
<name>A0A194XNJ0_MOLSC</name>
<evidence type="ECO:0000256" key="1">
    <source>
        <dbReference type="SAM" id="MobiDB-lite"/>
    </source>
</evidence>
<feature type="compositionally biased region" description="Basic and acidic residues" evidence="1">
    <location>
        <begin position="227"/>
        <end position="252"/>
    </location>
</feature>
<gene>
    <name evidence="2" type="ORF">LY89DRAFT_694232</name>
</gene>
<dbReference type="RefSeq" id="XP_018076083.1">
    <property type="nucleotide sequence ID" value="XM_018216691.1"/>
</dbReference>
<reference evidence="2 3" key="1">
    <citation type="submission" date="2015-10" db="EMBL/GenBank/DDBJ databases">
        <title>Full genome of DAOMC 229536 Phialocephala scopiformis, a fungal endophyte of spruce producing the potent anti-insectan compound rugulosin.</title>
        <authorList>
            <consortium name="DOE Joint Genome Institute"/>
            <person name="Walker A.K."/>
            <person name="Frasz S.L."/>
            <person name="Seifert K.A."/>
            <person name="Miller J.D."/>
            <person name="Mondo S.J."/>
            <person name="Labutti K."/>
            <person name="Lipzen A."/>
            <person name="Dockter R."/>
            <person name="Kennedy M."/>
            <person name="Grigoriev I.V."/>
            <person name="Spatafora J.W."/>
        </authorList>
    </citation>
    <scope>NUCLEOTIDE SEQUENCE [LARGE SCALE GENOMIC DNA]</scope>
    <source>
        <strain evidence="2 3">CBS 120377</strain>
    </source>
</reference>
<dbReference type="OrthoDB" id="4590707at2759"/>
<dbReference type="Proteomes" id="UP000070700">
    <property type="component" value="Unassembled WGS sequence"/>
</dbReference>
<evidence type="ECO:0000313" key="2">
    <source>
        <dbReference type="EMBL" id="KUJ21728.1"/>
    </source>
</evidence>
<feature type="compositionally biased region" description="Polar residues" evidence="1">
    <location>
        <begin position="200"/>
        <end position="214"/>
    </location>
</feature>
<sequence length="252" mass="27193">MAFSRVAALRSAVRGIRPSIARPQCFRQVVRRGYASGHGSTTQAGGDTLWAVGAIAVTIPSCWYLLSNSPDTEHGHGDHGDSHGKEHEEHEEESEEESKDEPEEESKDEGEDKKASTESEDKDSDKSEDSDSGDDEKKAADTPDTSDDEGDEKNTKKSIPDAKGGSKKRLESNNAVKQGEGDRSDKVNWEKAAPSKESKGQNSQDGKQEGLSNTDTKHSTDITNDPSKSKKSEGGPDTAKVKGTVDPKRPQV</sequence>
<dbReference type="GeneID" id="28826417"/>
<proteinExistence type="predicted"/>
<evidence type="ECO:0000313" key="3">
    <source>
        <dbReference type="Proteomes" id="UP000070700"/>
    </source>
</evidence>
<dbReference type="InParanoid" id="A0A194XNJ0"/>
<feature type="region of interest" description="Disordered" evidence="1">
    <location>
        <begin position="72"/>
        <end position="252"/>
    </location>
</feature>
<dbReference type="KEGG" id="psco:LY89DRAFT_694232"/>
<feature type="compositionally biased region" description="Basic and acidic residues" evidence="1">
    <location>
        <begin position="179"/>
        <end position="199"/>
    </location>
</feature>
<organism evidence="2 3">
    <name type="scientific">Mollisia scopiformis</name>
    <name type="common">Conifer needle endophyte fungus</name>
    <name type="synonym">Phialocephala scopiformis</name>
    <dbReference type="NCBI Taxonomy" id="149040"/>
    <lineage>
        <taxon>Eukaryota</taxon>
        <taxon>Fungi</taxon>
        <taxon>Dikarya</taxon>
        <taxon>Ascomycota</taxon>
        <taxon>Pezizomycotina</taxon>
        <taxon>Leotiomycetes</taxon>
        <taxon>Helotiales</taxon>
        <taxon>Mollisiaceae</taxon>
        <taxon>Mollisia</taxon>
    </lineage>
</organism>
<keyword evidence="3" id="KW-1185">Reference proteome</keyword>
<dbReference type="AlphaFoldDB" id="A0A194XNJ0"/>
<accession>A0A194XNJ0</accession>
<dbReference type="EMBL" id="KQ947407">
    <property type="protein sequence ID" value="KUJ21728.1"/>
    <property type="molecule type" value="Genomic_DNA"/>
</dbReference>
<evidence type="ECO:0008006" key="4">
    <source>
        <dbReference type="Google" id="ProtNLM"/>
    </source>
</evidence>
<feature type="compositionally biased region" description="Basic and acidic residues" evidence="1">
    <location>
        <begin position="110"/>
        <end position="141"/>
    </location>
</feature>
<protein>
    <recommendedName>
        <fullName evidence="4">Cylicin I</fullName>
    </recommendedName>
</protein>